<comment type="caution">
    <text evidence="2">The sequence shown here is derived from an EMBL/GenBank/DDBJ whole genome shotgun (WGS) entry which is preliminary data.</text>
</comment>
<dbReference type="EMBL" id="JBHSMA010000004">
    <property type="protein sequence ID" value="MFC5410726.1"/>
    <property type="molecule type" value="Genomic_DNA"/>
</dbReference>
<keyword evidence="1" id="KW-0732">Signal</keyword>
<protein>
    <submittedName>
        <fullName evidence="2">Uncharacterized protein</fullName>
    </submittedName>
</protein>
<organism evidence="2 3">
    <name type="scientific">Larkinella bovis</name>
    <dbReference type="NCBI Taxonomy" id="683041"/>
    <lineage>
        <taxon>Bacteria</taxon>
        <taxon>Pseudomonadati</taxon>
        <taxon>Bacteroidota</taxon>
        <taxon>Cytophagia</taxon>
        <taxon>Cytophagales</taxon>
        <taxon>Spirosomataceae</taxon>
        <taxon>Larkinella</taxon>
    </lineage>
</organism>
<keyword evidence="3" id="KW-1185">Reference proteome</keyword>
<reference evidence="3" key="1">
    <citation type="journal article" date="2019" name="Int. J. Syst. Evol. Microbiol.">
        <title>The Global Catalogue of Microorganisms (GCM) 10K type strain sequencing project: providing services to taxonomists for standard genome sequencing and annotation.</title>
        <authorList>
            <consortium name="The Broad Institute Genomics Platform"/>
            <consortium name="The Broad Institute Genome Sequencing Center for Infectious Disease"/>
            <person name="Wu L."/>
            <person name="Ma J."/>
        </authorList>
    </citation>
    <scope>NUCLEOTIDE SEQUENCE [LARGE SCALE GENOMIC DNA]</scope>
    <source>
        <strain evidence="3">CCUG 55250</strain>
    </source>
</reference>
<sequence>MKKLLTLLFAGLLATGVAQAQIINLSGDSETEQAAKLEIIRIIQERIQKMTIADINSRIVVSKGVTNYYKVAEILKMHDDLYGLRSRYVTMASNLEGHSAFRNGFSYNYMGQYNSLMEKAKIIKTQLQTVTKSGNMIQLPPLPIFNVQFATNTGSNPANDLSQQMTDLMASYGVLAPEDWDKLDEATRLELQGKLIKMKEDLYKQTIAKGQSNATKLVTLVANIIAPGLGGILAGVSSGNPINTLVGYVTDNFQMPTEFYTSETLKLTDSERIKIIDDLHIRMSELYQQTVALGTNMSTEAKKRFGELNEQRNDMILHGTKK</sequence>
<evidence type="ECO:0000313" key="2">
    <source>
        <dbReference type="EMBL" id="MFC5410726.1"/>
    </source>
</evidence>
<accession>A0ABW0IB64</accession>
<feature type="signal peptide" evidence="1">
    <location>
        <begin position="1"/>
        <end position="20"/>
    </location>
</feature>
<proteinExistence type="predicted"/>
<dbReference type="RefSeq" id="WP_379846685.1">
    <property type="nucleotide sequence ID" value="NZ_JBHSMA010000004.1"/>
</dbReference>
<feature type="chain" id="PRO_5046203028" evidence="1">
    <location>
        <begin position="21"/>
        <end position="322"/>
    </location>
</feature>
<dbReference type="Proteomes" id="UP001596106">
    <property type="component" value="Unassembled WGS sequence"/>
</dbReference>
<evidence type="ECO:0000313" key="3">
    <source>
        <dbReference type="Proteomes" id="UP001596106"/>
    </source>
</evidence>
<gene>
    <name evidence="2" type="ORF">ACFPMF_15495</name>
</gene>
<name>A0ABW0IB64_9BACT</name>
<evidence type="ECO:0000256" key="1">
    <source>
        <dbReference type="SAM" id="SignalP"/>
    </source>
</evidence>